<keyword evidence="4 7" id="KW-1133">Transmembrane helix</keyword>
<feature type="transmembrane region" description="Helical" evidence="7">
    <location>
        <begin position="500"/>
        <end position="523"/>
    </location>
</feature>
<feature type="transmembrane region" description="Helical" evidence="7">
    <location>
        <begin position="439"/>
        <end position="460"/>
    </location>
</feature>
<comment type="caution">
    <text evidence="9">The sequence shown here is derived from an EMBL/GenBank/DDBJ whole genome shotgun (WGS) entry which is preliminary data.</text>
</comment>
<evidence type="ECO:0000313" key="10">
    <source>
        <dbReference type="Proteomes" id="UP000799536"/>
    </source>
</evidence>
<feature type="transmembrane region" description="Helical" evidence="7">
    <location>
        <begin position="193"/>
        <end position="214"/>
    </location>
</feature>
<dbReference type="EMBL" id="ML994153">
    <property type="protein sequence ID" value="KAF2198315.1"/>
    <property type="molecule type" value="Genomic_DNA"/>
</dbReference>
<gene>
    <name evidence="9" type="ORF">GQ43DRAFT_378902</name>
</gene>
<feature type="transmembrane region" description="Helical" evidence="7">
    <location>
        <begin position="368"/>
        <end position="387"/>
    </location>
</feature>
<keyword evidence="3 7" id="KW-0812">Transmembrane</keyword>
<evidence type="ECO:0000256" key="6">
    <source>
        <dbReference type="SAM" id="MobiDB-lite"/>
    </source>
</evidence>
<dbReference type="PROSITE" id="PS50850">
    <property type="entry name" value="MFS"/>
    <property type="match status" value="1"/>
</dbReference>
<feature type="domain" description="Major facilitator superfamily (MFS) profile" evidence="8">
    <location>
        <begin position="98"/>
        <end position="519"/>
    </location>
</feature>
<dbReference type="Gene3D" id="1.20.1250.20">
    <property type="entry name" value="MFS general substrate transporter like domains"/>
    <property type="match status" value="1"/>
</dbReference>
<keyword evidence="10" id="KW-1185">Reference proteome</keyword>
<feature type="compositionally biased region" description="Basic and acidic residues" evidence="6">
    <location>
        <begin position="20"/>
        <end position="51"/>
    </location>
</feature>
<name>A0A9P4JFQ9_9PLEO</name>
<proteinExistence type="inferred from homology"/>
<dbReference type="GO" id="GO:0022857">
    <property type="term" value="F:transmembrane transporter activity"/>
    <property type="evidence" value="ECO:0007669"/>
    <property type="project" value="InterPro"/>
</dbReference>
<feature type="transmembrane region" description="Helical" evidence="7">
    <location>
        <begin position="164"/>
        <end position="181"/>
    </location>
</feature>
<dbReference type="InterPro" id="IPR011701">
    <property type="entry name" value="MFS"/>
</dbReference>
<feature type="transmembrane region" description="Helical" evidence="7">
    <location>
        <begin position="129"/>
        <end position="152"/>
    </location>
</feature>
<evidence type="ECO:0000313" key="9">
    <source>
        <dbReference type="EMBL" id="KAF2198315.1"/>
    </source>
</evidence>
<feature type="compositionally biased region" description="Basic and acidic residues" evidence="6">
    <location>
        <begin position="65"/>
        <end position="77"/>
    </location>
</feature>
<feature type="transmembrane region" description="Helical" evidence="7">
    <location>
        <begin position="221"/>
        <end position="241"/>
    </location>
</feature>
<dbReference type="CDD" id="cd17323">
    <property type="entry name" value="MFS_Tpo1_MDR_like"/>
    <property type="match status" value="1"/>
</dbReference>
<sequence length="537" mass="58840">MSVGHVARGPVRSLHSTHPFIDKRGRDPPPTEEPFKSQEDIGIPDDAHVDVENGQNGILQPLARNRRDGSDKRKLVEFDGPNDPGNPQNWSKTRRWGITISMCLMLFTVTFSSSIFSVAITVVAEQYHVGTVVATLGVALFVLGFVFGPVIFGPLSEVLGRRSPLFFGYILFAIFQIQVAVAQNIATIMIGRFLSGFFSAAPLAVIGGALADIWGPIERSYAICIFAAGGFAGPVAGPIAGSFLTQSHLGWRWTAWITLIMAGLFGTIGWFLVPETSPQRILQMRAAKLRNETCNEAFYARADENKLTASTVLTVYLVRPWKMLVEEPILALLTAYMSFIYGIVYLLFEAYPVSFLQERGWSLGVASLPFASFIVGIGLGAGMIAYSTATNFTRSFKKHGKPIPEERLPPMIAGAILLPIGLFWFAWTSSPHISWVPQVLASALIGLGCMVSFWQGLSYLIDVYGFYSNSALAVNTFIRSLFGAGFPLFAPAMYHKLGVPWATSLLGFLCVLFAPVPIGFYVWGSRIRGRSRWVARG</sequence>
<dbReference type="InterPro" id="IPR020846">
    <property type="entry name" value="MFS_dom"/>
</dbReference>
<keyword evidence="5 7" id="KW-0472">Membrane</keyword>
<comment type="similarity">
    <text evidence="2">Belongs to the major facilitator superfamily.</text>
</comment>
<evidence type="ECO:0000256" key="2">
    <source>
        <dbReference type="ARBA" id="ARBA00008335"/>
    </source>
</evidence>
<feature type="transmembrane region" description="Helical" evidence="7">
    <location>
        <begin position="408"/>
        <end position="427"/>
    </location>
</feature>
<dbReference type="Pfam" id="PF07690">
    <property type="entry name" value="MFS_1"/>
    <property type="match status" value="1"/>
</dbReference>
<dbReference type="InterPro" id="IPR036259">
    <property type="entry name" value="MFS_trans_sf"/>
</dbReference>
<dbReference type="PANTHER" id="PTHR23502:SF47">
    <property type="entry name" value="MAJOR FACILITATOR SUPERFAMILY (MFS) PROFILE DOMAIN-CONTAINING PROTEIN-RELATED"/>
    <property type="match status" value="1"/>
</dbReference>
<protein>
    <submittedName>
        <fullName evidence="9">MFS general substrate transporter</fullName>
    </submittedName>
</protein>
<feature type="transmembrane region" description="Helical" evidence="7">
    <location>
        <begin position="253"/>
        <end position="273"/>
    </location>
</feature>
<evidence type="ECO:0000259" key="8">
    <source>
        <dbReference type="PROSITE" id="PS50850"/>
    </source>
</evidence>
<evidence type="ECO:0000256" key="4">
    <source>
        <dbReference type="ARBA" id="ARBA00022989"/>
    </source>
</evidence>
<comment type="subcellular location">
    <subcellularLocation>
        <location evidence="1">Membrane</location>
        <topology evidence="1">Multi-pass membrane protein</topology>
    </subcellularLocation>
</comment>
<feature type="region of interest" description="Disordered" evidence="6">
    <location>
        <begin position="1"/>
        <end position="91"/>
    </location>
</feature>
<dbReference type="PANTHER" id="PTHR23502">
    <property type="entry name" value="MAJOR FACILITATOR SUPERFAMILY"/>
    <property type="match status" value="1"/>
</dbReference>
<dbReference type="OrthoDB" id="446368at2759"/>
<dbReference type="GO" id="GO:0005886">
    <property type="term" value="C:plasma membrane"/>
    <property type="evidence" value="ECO:0007669"/>
    <property type="project" value="TreeGrafter"/>
</dbReference>
<reference evidence="9" key="1">
    <citation type="journal article" date="2020" name="Stud. Mycol.">
        <title>101 Dothideomycetes genomes: a test case for predicting lifestyles and emergence of pathogens.</title>
        <authorList>
            <person name="Haridas S."/>
            <person name="Albert R."/>
            <person name="Binder M."/>
            <person name="Bloem J."/>
            <person name="Labutti K."/>
            <person name="Salamov A."/>
            <person name="Andreopoulos B."/>
            <person name="Baker S."/>
            <person name="Barry K."/>
            <person name="Bills G."/>
            <person name="Bluhm B."/>
            <person name="Cannon C."/>
            <person name="Castanera R."/>
            <person name="Culley D."/>
            <person name="Daum C."/>
            <person name="Ezra D."/>
            <person name="Gonzalez J."/>
            <person name="Henrissat B."/>
            <person name="Kuo A."/>
            <person name="Liang C."/>
            <person name="Lipzen A."/>
            <person name="Lutzoni F."/>
            <person name="Magnuson J."/>
            <person name="Mondo S."/>
            <person name="Nolan M."/>
            <person name="Ohm R."/>
            <person name="Pangilinan J."/>
            <person name="Park H.-J."/>
            <person name="Ramirez L."/>
            <person name="Alfaro M."/>
            <person name="Sun H."/>
            <person name="Tritt A."/>
            <person name="Yoshinaga Y."/>
            <person name="Zwiers L.-H."/>
            <person name="Turgeon B."/>
            <person name="Goodwin S."/>
            <person name="Spatafora J."/>
            <person name="Crous P."/>
            <person name="Grigoriev I."/>
        </authorList>
    </citation>
    <scope>NUCLEOTIDE SEQUENCE</scope>
    <source>
        <strain evidence="9">ATCC 74209</strain>
    </source>
</reference>
<dbReference type="Proteomes" id="UP000799536">
    <property type="component" value="Unassembled WGS sequence"/>
</dbReference>
<feature type="transmembrane region" description="Helical" evidence="7">
    <location>
        <begin position="329"/>
        <end position="348"/>
    </location>
</feature>
<evidence type="ECO:0000256" key="5">
    <source>
        <dbReference type="ARBA" id="ARBA00023136"/>
    </source>
</evidence>
<dbReference type="FunFam" id="1.20.1250.20:FF:000082">
    <property type="entry name" value="MFS multidrug transporter, putative"/>
    <property type="match status" value="1"/>
</dbReference>
<dbReference type="AlphaFoldDB" id="A0A9P4JFQ9"/>
<feature type="transmembrane region" description="Helical" evidence="7">
    <location>
        <begin position="472"/>
        <end position="494"/>
    </location>
</feature>
<dbReference type="SUPFAM" id="SSF103473">
    <property type="entry name" value="MFS general substrate transporter"/>
    <property type="match status" value="1"/>
</dbReference>
<organism evidence="9 10">
    <name type="scientific">Delitschia confertaspora ATCC 74209</name>
    <dbReference type="NCBI Taxonomy" id="1513339"/>
    <lineage>
        <taxon>Eukaryota</taxon>
        <taxon>Fungi</taxon>
        <taxon>Dikarya</taxon>
        <taxon>Ascomycota</taxon>
        <taxon>Pezizomycotina</taxon>
        <taxon>Dothideomycetes</taxon>
        <taxon>Pleosporomycetidae</taxon>
        <taxon>Pleosporales</taxon>
        <taxon>Delitschiaceae</taxon>
        <taxon>Delitschia</taxon>
    </lineage>
</organism>
<evidence type="ECO:0000256" key="1">
    <source>
        <dbReference type="ARBA" id="ARBA00004141"/>
    </source>
</evidence>
<evidence type="ECO:0000256" key="7">
    <source>
        <dbReference type="SAM" id="Phobius"/>
    </source>
</evidence>
<feature type="transmembrane region" description="Helical" evidence="7">
    <location>
        <begin position="96"/>
        <end position="123"/>
    </location>
</feature>
<accession>A0A9P4JFQ9</accession>
<evidence type="ECO:0000256" key="3">
    <source>
        <dbReference type="ARBA" id="ARBA00022692"/>
    </source>
</evidence>